<dbReference type="InterPro" id="IPR029058">
    <property type="entry name" value="AB_hydrolase_fold"/>
</dbReference>
<evidence type="ECO:0000313" key="3">
    <source>
        <dbReference type="Proteomes" id="UP000630936"/>
    </source>
</evidence>
<reference evidence="2" key="1">
    <citation type="journal article" date="2014" name="Int. J. Syst. Evol. Microbiol.">
        <title>Complete genome sequence of Corynebacterium casei LMG S-19264T (=DSM 44701T), isolated from a smear-ripened cheese.</title>
        <authorList>
            <consortium name="US DOE Joint Genome Institute (JGI-PGF)"/>
            <person name="Walter F."/>
            <person name="Albersmeier A."/>
            <person name="Kalinowski J."/>
            <person name="Ruckert C."/>
        </authorList>
    </citation>
    <scope>NUCLEOTIDE SEQUENCE</scope>
    <source>
        <strain evidence="2">JCM 4988</strain>
    </source>
</reference>
<dbReference type="SUPFAM" id="SSF53474">
    <property type="entry name" value="alpha/beta-Hydrolases"/>
    <property type="match status" value="1"/>
</dbReference>
<accession>A0A918Q7K9</accession>
<name>A0A918Q7K9_9ACTN</name>
<reference evidence="2" key="2">
    <citation type="submission" date="2020-09" db="EMBL/GenBank/DDBJ databases">
        <authorList>
            <person name="Sun Q."/>
            <person name="Ohkuma M."/>
        </authorList>
    </citation>
    <scope>NUCLEOTIDE SEQUENCE</scope>
    <source>
        <strain evidence="2">JCM 4988</strain>
    </source>
</reference>
<dbReference type="GO" id="GO:0008236">
    <property type="term" value="F:serine-type peptidase activity"/>
    <property type="evidence" value="ECO:0007669"/>
    <property type="project" value="InterPro"/>
</dbReference>
<dbReference type="EMBL" id="BMWG01000007">
    <property type="protein sequence ID" value="GGZ33440.1"/>
    <property type="molecule type" value="Genomic_DNA"/>
</dbReference>
<proteinExistence type="predicted"/>
<dbReference type="Proteomes" id="UP000630936">
    <property type="component" value="Unassembled WGS sequence"/>
</dbReference>
<organism evidence="2 3">
    <name type="scientific">Streptomyces inusitatus</name>
    <dbReference type="NCBI Taxonomy" id="68221"/>
    <lineage>
        <taxon>Bacteria</taxon>
        <taxon>Bacillati</taxon>
        <taxon>Actinomycetota</taxon>
        <taxon>Actinomycetes</taxon>
        <taxon>Kitasatosporales</taxon>
        <taxon>Streptomycetaceae</taxon>
        <taxon>Streptomyces</taxon>
    </lineage>
</organism>
<protein>
    <recommendedName>
        <fullName evidence="1">Peptidase S9 prolyl oligopeptidase catalytic domain-containing protein</fullName>
    </recommendedName>
</protein>
<comment type="caution">
    <text evidence="2">The sequence shown here is derived from an EMBL/GenBank/DDBJ whole genome shotgun (WGS) entry which is preliminary data.</text>
</comment>
<evidence type="ECO:0000259" key="1">
    <source>
        <dbReference type="Pfam" id="PF00326"/>
    </source>
</evidence>
<dbReference type="AlphaFoldDB" id="A0A918Q7K9"/>
<sequence>MVHFIASGLVEEDPYRRTVCRVGLDGSGFARVTDDRFDHVVTVPDGQVHPDHTLRLADRLIAADKDFELLIVPGAEHTFIDCLAHVRKRCWDFLVRELMGAR</sequence>
<evidence type="ECO:0000313" key="2">
    <source>
        <dbReference type="EMBL" id="GGZ33440.1"/>
    </source>
</evidence>
<feature type="domain" description="Peptidase S9 prolyl oligopeptidase catalytic" evidence="1">
    <location>
        <begin position="45"/>
        <end position="98"/>
    </location>
</feature>
<keyword evidence="3" id="KW-1185">Reference proteome</keyword>
<gene>
    <name evidence="2" type="ORF">GCM10010387_29480</name>
</gene>
<dbReference type="InterPro" id="IPR001375">
    <property type="entry name" value="Peptidase_S9_cat"/>
</dbReference>
<dbReference type="Gene3D" id="3.40.50.1820">
    <property type="entry name" value="alpha/beta hydrolase"/>
    <property type="match status" value="1"/>
</dbReference>
<dbReference type="GO" id="GO:0006508">
    <property type="term" value="P:proteolysis"/>
    <property type="evidence" value="ECO:0007669"/>
    <property type="project" value="InterPro"/>
</dbReference>
<dbReference type="Pfam" id="PF00326">
    <property type="entry name" value="Peptidase_S9"/>
    <property type="match status" value="1"/>
</dbReference>